<proteinExistence type="predicted"/>
<evidence type="ECO:0000313" key="2">
    <source>
        <dbReference type="EMBL" id="VUC31152.1"/>
    </source>
</evidence>
<reference evidence="2 3" key="1">
    <citation type="submission" date="2019-06" db="EMBL/GenBank/DDBJ databases">
        <authorList>
            <person name="Broberg M."/>
        </authorList>
    </citation>
    <scope>NUCLEOTIDE SEQUENCE [LARGE SCALE GENOMIC DNA]</scope>
</reference>
<gene>
    <name evidence="2" type="ORF">CLO192961_LOCUS300461</name>
</gene>
<organism evidence="2 3">
    <name type="scientific">Bionectria ochroleuca</name>
    <name type="common">Gliocladium roseum</name>
    <dbReference type="NCBI Taxonomy" id="29856"/>
    <lineage>
        <taxon>Eukaryota</taxon>
        <taxon>Fungi</taxon>
        <taxon>Dikarya</taxon>
        <taxon>Ascomycota</taxon>
        <taxon>Pezizomycotina</taxon>
        <taxon>Sordariomycetes</taxon>
        <taxon>Hypocreomycetidae</taxon>
        <taxon>Hypocreales</taxon>
        <taxon>Bionectriaceae</taxon>
        <taxon>Clonostachys</taxon>
    </lineage>
</organism>
<feature type="region of interest" description="Disordered" evidence="1">
    <location>
        <begin position="1"/>
        <end position="75"/>
    </location>
</feature>
<name>A0ABY6UMA8_BIOOC</name>
<evidence type="ECO:0000313" key="3">
    <source>
        <dbReference type="Proteomes" id="UP000766486"/>
    </source>
</evidence>
<feature type="compositionally biased region" description="Low complexity" evidence="1">
    <location>
        <begin position="1"/>
        <end position="25"/>
    </location>
</feature>
<sequence length="580" mass="63568">MATSRTFAGTSSQASASASVSGGSTNDPAGDLPPPYQQEARGVSSDPPHRHPSADEPPPEYDESNSGSHSRTRREASLVVNTQSLNLIPETALYLLGKGGQSIRNRVKEDRIDVLDPSIWEFELACLVCFEYAPQCCCLLGYPVISVQPDTLPNAKMPNKTFPYRAGLVWELGGQKPAHMASAVAHSLWPVICQEMIPIFDENRLVVLRSRTLDQAMDPKDILKLMRKPPSRSSSQNCRCCGNLICEKVITRHGLRRNKEALRGATTNTYTIRGRSISAVRLINGKTCFDLKELGLIDVNTSAEEDFLFYCSILPTFGLTSTSTRVKDPSLLNWDQMLMSLLQETLSCERGKANRYDPVTATKFSYRDSVHGVLRGENFGIGPGLLVIDWPHRPRASSKPIVESGYIMGHVMGISQPRRARKFGFFSTLTSAQPILDDLPGSPRDGWKYLTFDTKESDTPSLKKISGFTSQKTPIGMAKRPVPGVACSQRCKAIEKNKRIQAHFAGFAPPAEGEEETTVYLIGDNAIRWLVVSQFAIASSQPLYFLKNSHCLGCTIAKAPRGSIIAASLPSVSLSERAGG</sequence>
<comment type="caution">
    <text evidence="2">The sequence shown here is derived from an EMBL/GenBank/DDBJ whole genome shotgun (WGS) entry which is preliminary data.</text>
</comment>
<evidence type="ECO:0000256" key="1">
    <source>
        <dbReference type="SAM" id="MobiDB-lite"/>
    </source>
</evidence>
<keyword evidence="3" id="KW-1185">Reference proteome</keyword>
<dbReference type="EMBL" id="CABFNS010000830">
    <property type="protein sequence ID" value="VUC31152.1"/>
    <property type="molecule type" value="Genomic_DNA"/>
</dbReference>
<protein>
    <submittedName>
        <fullName evidence="2">Uncharacterized protein</fullName>
    </submittedName>
</protein>
<accession>A0ABY6UMA8</accession>
<dbReference type="Proteomes" id="UP000766486">
    <property type="component" value="Unassembled WGS sequence"/>
</dbReference>